<accession>A0A9D5U7S3</accession>
<feature type="transmembrane region" description="Helical" evidence="2">
    <location>
        <begin position="34"/>
        <end position="62"/>
    </location>
</feature>
<feature type="region of interest" description="Disordered" evidence="1">
    <location>
        <begin position="1"/>
        <end position="28"/>
    </location>
</feature>
<keyword evidence="4" id="KW-1185">Reference proteome</keyword>
<feature type="compositionally biased region" description="Basic and acidic residues" evidence="1">
    <location>
        <begin position="15"/>
        <end position="28"/>
    </location>
</feature>
<comment type="caution">
    <text evidence="3">The sequence shown here is derived from an EMBL/GenBank/DDBJ whole genome shotgun (WGS) entry which is preliminary data.</text>
</comment>
<keyword evidence="2" id="KW-1133">Transmembrane helix</keyword>
<protein>
    <submittedName>
        <fullName evidence="3">Uncharacterized protein</fullName>
    </submittedName>
</protein>
<dbReference type="Proteomes" id="UP000822993">
    <property type="component" value="Unassembled WGS sequence"/>
</dbReference>
<dbReference type="Pfam" id="PF19877">
    <property type="entry name" value="DUF6350"/>
    <property type="match status" value="1"/>
</dbReference>
<dbReference type="InterPro" id="IPR045931">
    <property type="entry name" value="DUF6350"/>
</dbReference>
<dbReference type="AlphaFoldDB" id="A0A9D5U7S3"/>
<feature type="transmembrane region" description="Helical" evidence="2">
    <location>
        <begin position="309"/>
        <end position="330"/>
    </location>
</feature>
<keyword evidence="2" id="KW-0472">Membrane</keyword>
<proteinExistence type="predicted"/>
<keyword evidence="2" id="KW-0812">Transmembrane</keyword>
<dbReference type="EMBL" id="JACSPN010000003">
    <property type="protein sequence ID" value="MBE7699455.1"/>
    <property type="molecule type" value="Genomic_DNA"/>
</dbReference>
<feature type="transmembrane region" description="Helical" evidence="2">
    <location>
        <begin position="130"/>
        <end position="152"/>
    </location>
</feature>
<feature type="transmembrane region" description="Helical" evidence="2">
    <location>
        <begin position="382"/>
        <end position="402"/>
    </location>
</feature>
<gene>
    <name evidence="3" type="ORF">H9623_03925</name>
</gene>
<evidence type="ECO:0000256" key="1">
    <source>
        <dbReference type="SAM" id="MobiDB-lite"/>
    </source>
</evidence>
<feature type="transmembrane region" description="Helical" evidence="2">
    <location>
        <begin position="94"/>
        <end position="118"/>
    </location>
</feature>
<feature type="transmembrane region" description="Helical" evidence="2">
    <location>
        <begin position="342"/>
        <end position="362"/>
    </location>
</feature>
<name>A0A9D5U7S3_9CELL</name>
<organism evidence="3 4">
    <name type="scientific">Oerskovia douganii</name>
    <dbReference type="NCBI Taxonomy" id="2762210"/>
    <lineage>
        <taxon>Bacteria</taxon>
        <taxon>Bacillati</taxon>
        <taxon>Actinomycetota</taxon>
        <taxon>Actinomycetes</taxon>
        <taxon>Micrococcales</taxon>
        <taxon>Cellulomonadaceae</taxon>
        <taxon>Oerskovia</taxon>
    </lineage>
</organism>
<evidence type="ECO:0000256" key="2">
    <source>
        <dbReference type="SAM" id="Phobius"/>
    </source>
</evidence>
<feature type="transmembrane region" description="Helical" evidence="2">
    <location>
        <begin position="208"/>
        <end position="228"/>
    </location>
</feature>
<evidence type="ECO:0000313" key="4">
    <source>
        <dbReference type="Proteomes" id="UP000822993"/>
    </source>
</evidence>
<sequence length="428" mass="42244">MTTPTQSAAGRRAPRTVEEPTPRPRRSLEAPRRWVSGLVAALQALALSLAVVILPAVTAFLASSTGAGEGDTGGWGQSVSVAAGFWLLAHGVPLAAAGTSITLVPLGLTALVVFTCFASARRSAHTATSSWVVGVAVYALATLVIALLAGSAPGWDVLFAPLGGAVVAGVGLGAGILARPDAPRVGEVTALLDPWVPPVVRLGARAGLLGVALLVGLSSVVAGVWVVAGRATSGDIIVGLAPGAVGGLILAVSQLAVVPNLVLWVSSWIAGPGFVVGEGSSFTASASLPGALPAIPLLGAMPGPEWTTVLASFAPVLVVVLGVVAGAFVWRRCGGHGARWADLGLAVLGVALAAGLLVVLLQTVAGGAVGPGRMAQVGAPPLFAGGIVAAEVAGGAALALVWGKAAVTERVRHRHDETAHDGGTDPVG</sequence>
<reference evidence="3 4" key="1">
    <citation type="submission" date="2020-08" db="EMBL/GenBank/DDBJ databases">
        <title>A Genomic Blueprint of the Chicken Gut Microbiome.</title>
        <authorList>
            <person name="Gilroy R."/>
            <person name="Ravi A."/>
            <person name="Getino M."/>
            <person name="Pursley I."/>
            <person name="Horton D.L."/>
            <person name="Alikhan N.-F."/>
            <person name="Baker D."/>
            <person name="Gharbi K."/>
            <person name="Hall N."/>
            <person name="Watson M."/>
            <person name="Adriaenssens E.M."/>
            <person name="Foster-Nyarko E."/>
            <person name="Jarju S."/>
            <person name="Secka A."/>
            <person name="Antonio M."/>
            <person name="Oren A."/>
            <person name="Chaudhuri R."/>
            <person name="La Ragione R.M."/>
            <person name="Hildebrand F."/>
            <person name="Pallen M.J."/>
        </authorList>
    </citation>
    <scope>NUCLEOTIDE SEQUENCE [LARGE SCALE GENOMIC DNA]</scope>
    <source>
        <strain evidence="3 4">Sa1BUA8</strain>
    </source>
</reference>
<dbReference type="RefSeq" id="WP_193718748.1">
    <property type="nucleotide sequence ID" value="NZ_JACSPN010000003.1"/>
</dbReference>
<evidence type="ECO:0000313" key="3">
    <source>
        <dbReference type="EMBL" id="MBE7699455.1"/>
    </source>
</evidence>